<evidence type="ECO:0000313" key="2">
    <source>
        <dbReference type="EMBL" id="QGQ21446.1"/>
    </source>
</evidence>
<gene>
    <name evidence="2" type="ORF">F1728_01490</name>
</gene>
<name>A0A6I6A5X8_9PLAN</name>
<evidence type="ECO:0000259" key="1">
    <source>
        <dbReference type="Pfam" id="PF18765"/>
    </source>
</evidence>
<dbReference type="AlphaFoldDB" id="A0A6I6A5X8"/>
<dbReference type="Proteomes" id="UP000427281">
    <property type="component" value="Chromosome"/>
</dbReference>
<dbReference type="InterPro" id="IPR043519">
    <property type="entry name" value="NT_sf"/>
</dbReference>
<evidence type="ECO:0000313" key="3">
    <source>
        <dbReference type="Proteomes" id="UP000427281"/>
    </source>
</evidence>
<dbReference type="InterPro" id="IPR041633">
    <property type="entry name" value="Polbeta"/>
</dbReference>
<keyword evidence="3" id="KW-1185">Reference proteome</keyword>
<dbReference type="Pfam" id="PF18765">
    <property type="entry name" value="Polbeta"/>
    <property type="match status" value="1"/>
</dbReference>
<proteinExistence type="predicted"/>
<dbReference type="KEGG" id="gim:F1728_01490"/>
<accession>A0A6I6A5X8</accession>
<reference evidence="2 3" key="1">
    <citation type="submission" date="2019-09" db="EMBL/GenBank/DDBJ databases">
        <title>Gimesia benthica sp. nov., a novel bacterium isolated from deep-sea water of the Northwest Indian Ocean.</title>
        <authorList>
            <person name="Dai X."/>
        </authorList>
    </citation>
    <scope>NUCLEOTIDE SEQUENCE [LARGE SCALE GENOMIC DNA]</scope>
    <source>
        <strain evidence="2 3">E7</strain>
    </source>
</reference>
<dbReference type="EMBL" id="CP043930">
    <property type="protein sequence ID" value="QGQ21446.1"/>
    <property type="molecule type" value="Genomic_DNA"/>
</dbReference>
<feature type="domain" description="Polymerase beta nucleotidyltransferase" evidence="1">
    <location>
        <begin position="3"/>
        <end position="71"/>
    </location>
</feature>
<dbReference type="SUPFAM" id="SSF81301">
    <property type="entry name" value="Nucleotidyltransferase"/>
    <property type="match status" value="1"/>
</dbReference>
<protein>
    <recommendedName>
        <fullName evidence="1">Polymerase beta nucleotidyltransferase domain-containing protein</fullName>
    </recommendedName>
</protein>
<dbReference type="RefSeq" id="WP_155362600.1">
    <property type="nucleotide sequence ID" value="NZ_CP043930.1"/>
</dbReference>
<sequence length="205" mass="23890">MWVYVYGSFVRGEIDNNSDFDVLCLHSDNPILNIPSNVHTISLKTFNKMHEEGDLFAHHLYRESVMIYSADGSDLIREMKEPAFYENWKKDFESFTLIARYAMKELRESNSSVFSKGLLYMSLRDLAMIYSYVVMGEANFSKYSPFQIDNPLEMSIDHYDHLRASRLSSTRGTWADELLKPLPDSCIGLSKRWIEVLNEKVRHHA</sequence>
<organism evidence="2 3">
    <name type="scientific">Gimesia benthica</name>
    <dbReference type="NCBI Taxonomy" id="2608982"/>
    <lineage>
        <taxon>Bacteria</taxon>
        <taxon>Pseudomonadati</taxon>
        <taxon>Planctomycetota</taxon>
        <taxon>Planctomycetia</taxon>
        <taxon>Planctomycetales</taxon>
        <taxon>Planctomycetaceae</taxon>
        <taxon>Gimesia</taxon>
    </lineage>
</organism>